<proteinExistence type="predicted"/>
<feature type="compositionally biased region" description="Pro residues" evidence="1">
    <location>
        <begin position="103"/>
        <end position="115"/>
    </location>
</feature>
<protein>
    <recommendedName>
        <fullName evidence="4">Tetratricopeptide repeat protein</fullName>
    </recommendedName>
</protein>
<dbReference type="Proteomes" id="UP000305539">
    <property type="component" value="Unassembled WGS sequence"/>
</dbReference>
<evidence type="ECO:0000313" key="3">
    <source>
        <dbReference type="Proteomes" id="UP000305539"/>
    </source>
</evidence>
<dbReference type="RefSeq" id="WP_136896435.1">
    <property type="nucleotide sequence ID" value="NZ_SWJE01000009.1"/>
</dbReference>
<comment type="caution">
    <text evidence="2">The sequence shown here is derived from an EMBL/GenBank/DDBJ whole genome shotgun (WGS) entry which is preliminary data.</text>
</comment>
<reference evidence="2 3" key="1">
    <citation type="submission" date="2019-04" db="EMBL/GenBank/DDBJ databases">
        <title>Trinickia sp. 7GSK02, isolated from subtropical forest soil.</title>
        <authorList>
            <person name="Gao Z.-H."/>
            <person name="Qiu L.-H."/>
        </authorList>
    </citation>
    <scope>NUCLEOTIDE SEQUENCE [LARGE SCALE GENOMIC DNA]</scope>
    <source>
        <strain evidence="2 3">7GSK02</strain>
    </source>
</reference>
<feature type="compositionally biased region" description="Low complexity" evidence="1">
    <location>
        <begin position="93"/>
        <end position="102"/>
    </location>
</feature>
<dbReference type="EMBL" id="SWJE01000009">
    <property type="protein sequence ID" value="TKC87226.1"/>
    <property type="molecule type" value="Genomic_DNA"/>
</dbReference>
<dbReference type="InterPro" id="IPR011990">
    <property type="entry name" value="TPR-like_helical_dom_sf"/>
</dbReference>
<keyword evidence="3" id="KW-1185">Reference proteome</keyword>
<accession>A0A4U1I234</accession>
<organism evidence="2 3">
    <name type="scientific">Trinickia terrae</name>
    <dbReference type="NCBI Taxonomy" id="2571161"/>
    <lineage>
        <taxon>Bacteria</taxon>
        <taxon>Pseudomonadati</taxon>
        <taxon>Pseudomonadota</taxon>
        <taxon>Betaproteobacteria</taxon>
        <taxon>Burkholderiales</taxon>
        <taxon>Burkholderiaceae</taxon>
        <taxon>Trinickia</taxon>
    </lineage>
</organism>
<dbReference type="SUPFAM" id="SSF48452">
    <property type="entry name" value="TPR-like"/>
    <property type="match status" value="1"/>
</dbReference>
<evidence type="ECO:0000313" key="2">
    <source>
        <dbReference type="EMBL" id="TKC87226.1"/>
    </source>
</evidence>
<dbReference type="Gene3D" id="1.25.40.10">
    <property type="entry name" value="Tetratricopeptide repeat domain"/>
    <property type="match status" value="1"/>
</dbReference>
<dbReference type="OrthoDB" id="9129757at2"/>
<evidence type="ECO:0000256" key="1">
    <source>
        <dbReference type="SAM" id="MobiDB-lite"/>
    </source>
</evidence>
<dbReference type="AlphaFoldDB" id="A0A4U1I234"/>
<name>A0A4U1I234_9BURK</name>
<feature type="region of interest" description="Disordered" evidence="1">
    <location>
        <begin position="93"/>
        <end position="121"/>
    </location>
</feature>
<evidence type="ECO:0008006" key="4">
    <source>
        <dbReference type="Google" id="ProtNLM"/>
    </source>
</evidence>
<gene>
    <name evidence="2" type="ORF">FAZ69_18000</name>
</gene>
<sequence>MLSSARYEGRPYFTVYEWRTMDDSTVDLLTRSVANVNSTLPANVDPAALPNLDPKLLANLDPASLANADPKSLANLDPKSWAGLDPKPLAGLAPISTPSSVPASPPVPGNVPSPVSPAGSVPTSAASLLSASIGSLLPKPAARSPDPASSYSNLTPADAVYTGSANALPIATTLATATRMFCPTSNTSGCYTKEVRCTTKTARFELSPRLTDVRRGKVVYGATKIGVATSSWCDDAGDEAADRTLAAEAMSDAFRQAREDVAPYEVQVAVKYKDSKDGLDPRSVEPFDRALAFARTGRFDKACPLWSSFAAANPASRALAFNVAACDEFAGRLDAALAGYQRVDEQAGNADPDATSALARVRERMAH</sequence>